<dbReference type="Proteomes" id="UP000746747">
    <property type="component" value="Unassembled WGS sequence"/>
</dbReference>
<dbReference type="AlphaFoldDB" id="A0A8J2LWQ3"/>
<evidence type="ECO:0000256" key="10">
    <source>
        <dbReference type="ARBA" id="ARBA00022723"/>
    </source>
</evidence>
<dbReference type="UniPathway" id="UPA00378"/>
<dbReference type="FunFam" id="3.90.550.50:FF:000017">
    <property type="entry name" value="Glycoprotein-N-acetylgalactosamine 3-beta-galactosyltransferase 1"/>
    <property type="match status" value="1"/>
</dbReference>
<evidence type="ECO:0000256" key="19">
    <source>
        <dbReference type="ARBA" id="ARBA00041226"/>
    </source>
</evidence>
<dbReference type="GO" id="GO:0030145">
    <property type="term" value="F:manganese ion binding"/>
    <property type="evidence" value="ECO:0007669"/>
    <property type="project" value="UniProtKB-ARBA"/>
</dbReference>
<dbReference type="InterPro" id="IPR003378">
    <property type="entry name" value="Fringe-like_glycosylTrfase"/>
</dbReference>
<evidence type="ECO:0000256" key="14">
    <source>
        <dbReference type="ARBA" id="ARBA00023136"/>
    </source>
</evidence>
<evidence type="ECO:0000256" key="5">
    <source>
        <dbReference type="ARBA" id="ARBA00011748"/>
    </source>
</evidence>
<keyword evidence="17" id="KW-0464">Manganese</keyword>
<evidence type="ECO:0000256" key="1">
    <source>
        <dbReference type="ARBA" id="ARBA00001936"/>
    </source>
</evidence>
<evidence type="ECO:0000256" key="21">
    <source>
        <dbReference type="ARBA" id="ARBA00043065"/>
    </source>
</evidence>
<keyword evidence="8" id="KW-0808">Transferase</keyword>
<comment type="similarity">
    <text evidence="4">Belongs to the glycosyltransferase 31 family. Beta3-Gal-T subfamily.</text>
</comment>
<keyword evidence="11" id="KW-0547">Nucleotide-binding</keyword>
<evidence type="ECO:0000256" key="18">
    <source>
        <dbReference type="ARBA" id="ARBA00040898"/>
    </source>
</evidence>
<evidence type="ECO:0000256" key="9">
    <source>
        <dbReference type="ARBA" id="ARBA00022692"/>
    </source>
</evidence>
<keyword evidence="15" id="KW-1015">Disulfide bond</keyword>
<evidence type="ECO:0000256" key="2">
    <source>
        <dbReference type="ARBA" id="ARBA00004606"/>
    </source>
</evidence>
<comment type="subunit">
    <text evidence="5">Homodimer; disulfide-linked.</text>
</comment>
<evidence type="ECO:0000256" key="22">
    <source>
        <dbReference type="ARBA" id="ARBA00059245"/>
    </source>
</evidence>
<keyword evidence="16" id="KW-0325">Glycoprotein</keyword>
<dbReference type="Gene3D" id="3.90.550.50">
    <property type="match status" value="1"/>
</dbReference>
<evidence type="ECO:0000259" key="25">
    <source>
        <dbReference type="Pfam" id="PF02434"/>
    </source>
</evidence>
<comment type="caution">
    <text evidence="26">The sequence shown here is derived from an EMBL/GenBank/DDBJ whole genome shotgun (WGS) entry which is preliminary data.</text>
</comment>
<comment type="function">
    <text evidence="22">Glycosyltransferase that generates the core 1 O-glycan Gal-beta1-3GalNAc-alpha1-Ser/Thr (T antigen), which is a precursor for many extended O-glycans in glycoproteins.</text>
</comment>
<feature type="domain" description="Fringe-like glycosyltransferase" evidence="25">
    <location>
        <begin position="109"/>
        <end position="281"/>
    </location>
</feature>
<dbReference type="PANTHER" id="PTHR23033">
    <property type="entry name" value="BETA1,3-GALACTOSYLTRANSFERASE"/>
    <property type="match status" value="1"/>
</dbReference>
<keyword evidence="12" id="KW-0735">Signal-anchor</keyword>
<evidence type="ECO:0000313" key="27">
    <source>
        <dbReference type="Proteomes" id="UP000746747"/>
    </source>
</evidence>
<evidence type="ECO:0000256" key="7">
    <source>
        <dbReference type="ARBA" id="ARBA00022676"/>
    </source>
</evidence>
<keyword evidence="13 24" id="KW-1133">Transmembrane helix</keyword>
<evidence type="ECO:0000256" key="20">
    <source>
        <dbReference type="ARBA" id="ARBA00042009"/>
    </source>
</evidence>
<dbReference type="InterPro" id="IPR026050">
    <property type="entry name" value="C1GALT1/C1GALT1_chp1"/>
</dbReference>
<dbReference type="OrthoDB" id="414175at2759"/>
<name>A0A8J2LWQ3_9BILA</name>
<evidence type="ECO:0000256" key="23">
    <source>
        <dbReference type="SAM" id="MobiDB-lite"/>
    </source>
</evidence>
<comment type="cofactor">
    <cofactor evidence="1">
        <name>Mn(2+)</name>
        <dbReference type="ChEBI" id="CHEBI:29035"/>
    </cofactor>
</comment>
<protein>
    <recommendedName>
        <fullName evidence="18">Glycoprotein-N-acetylgalactosamine 3-beta-galactosyltransferase 1</fullName>
        <ecNumber evidence="6">2.4.1.122</ecNumber>
    </recommendedName>
    <alternativeName>
        <fullName evidence="20">Core 1 O-glycan T-synthase</fullName>
    </alternativeName>
    <alternativeName>
        <fullName evidence="21">Core 1 UDP-galactose:N-acetylgalactosamine-alpha-R beta 1,3-galactosyltransferase 1</fullName>
    </alternativeName>
    <alternativeName>
        <fullName evidence="19">Core 1 beta1,3-galactosyltransferase 1</fullName>
    </alternativeName>
</protein>
<dbReference type="GO" id="GO:0016263">
    <property type="term" value="F:glycoprotein-N-acetylgalactosamine 3-beta-galactosyltransferase activity"/>
    <property type="evidence" value="ECO:0007669"/>
    <property type="project" value="UniProtKB-EC"/>
</dbReference>
<dbReference type="GO" id="GO:0000166">
    <property type="term" value="F:nucleotide binding"/>
    <property type="evidence" value="ECO:0007669"/>
    <property type="project" value="UniProtKB-KW"/>
</dbReference>
<reference evidence="26" key="1">
    <citation type="submission" date="2021-09" db="EMBL/GenBank/DDBJ databases">
        <authorList>
            <consortium name="Pathogen Informatics"/>
        </authorList>
    </citation>
    <scope>NUCLEOTIDE SEQUENCE</scope>
</reference>
<proteinExistence type="inferred from homology"/>
<evidence type="ECO:0000256" key="11">
    <source>
        <dbReference type="ARBA" id="ARBA00022741"/>
    </source>
</evidence>
<evidence type="ECO:0000256" key="6">
    <source>
        <dbReference type="ARBA" id="ARBA00012557"/>
    </source>
</evidence>
<evidence type="ECO:0000256" key="24">
    <source>
        <dbReference type="SAM" id="Phobius"/>
    </source>
</evidence>
<dbReference type="PANTHER" id="PTHR23033:SF14">
    <property type="entry name" value="GLYCOPROTEIN-N-ACETYLGALACTOSAMINE 3-BETA-GALACTOSYLTRANSFERASE 1-RELATED"/>
    <property type="match status" value="1"/>
</dbReference>
<dbReference type="EC" id="2.4.1.122" evidence="6"/>
<feature type="transmembrane region" description="Helical" evidence="24">
    <location>
        <begin position="20"/>
        <end position="45"/>
    </location>
</feature>
<evidence type="ECO:0000256" key="16">
    <source>
        <dbReference type="ARBA" id="ARBA00023180"/>
    </source>
</evidence>
<gene>
    <name evidence="26" type="ORF">CJOHNSTONI_LOCUS1911</name>
</gene>
<keyword evidence="10" id="KW-0479">Metal-binding</keyword>
<evidence type="ECO:0000256" key="17">
    <source>
        <dbReference type="ARBA" id="ARBA00023211"/>
    </source>
</evidence>
<dbReference type="GO" id="GO:0016020">
    <property type="term" value="C:membrane"/>
    <property type="evidence" value="ECO:0007669"/>
    <property type="project" value="UniProtKB-SubCell"/>
</dbReference>
<evidence type="ECO:0000256" key="12">
    <source>
        <dbReference type="ARBA" id="ARBA00022968"/>
    </source>
</evidence>
<evidence type="ECO:0000256" key="8">
    <source>
        <dbReference type="ARBA" id="ARBA00022679"/>
    </source>
</evidence>
<sequence length="418" mass="47427">MVLVSVIGRKMPLNVRLLSSGFYVLLGVIIGFSLSFLSLSGNYIVTSPMTRLAAKQNAERIFEHFDDAHNEWEVDDSGAPTAPIYFHGNGTNLHSDDDSVAKLLESKVRIFCWILTGKQNHEKRARHVKATWSRRCSKYIFMSSEADPSLPSINLNISEGRDHLWAKTKAAFKYLHDFYLDDYDWFMKADDDTYVIVENLRFMLLAHDPNEPVWFGCKFKPFTKQGYMSGGAGYVLSRAALKKFVTEALPDFNKCKKSEAGAEDAEIGKCLEKVGVKAGDSRDAEGHHRFLPFVPAHHLTPGHLDKKFWFWKYTYYPIEQGAECCSDYAISFHYVNPSLMYVLEYLVYHLRPFGITKRLNSQSIVAAYHLAVKNMGPDDVFKKVLAPNKSTVLVSQKSGIPPKLSPKAENMTEKKAKR</sequence>
<evidence type="ECO:0000256" key="13">
    <source>
        <dbReference type="ARBA" id="ARBA00022989"/>
    </source>
</evidence>
<comment type="pathway">
    <text evidence="3">Protein modification; protein glycosylation.</text>
</comment>
<feature type="region of interest" description="Disordered" evidence="23">
    <location>
        <begin position="396"/>
        <end position="418"/>
    </location>
</feature>
<evidence type="ECO:0000256" key="3">
    <source>
        <dbReference type="ARBA" id="ARBA00004922"/>
    </source>
</evidence>
<keyword evidence="27" id="KW-1185">Reference proteome</keyword>
<evidence type="ECO:0000313" key="26">
    <source>
        <dbReference type="EMBL" id="CAG9531517.1"/>
    </source>
</evidence>
<dbReference type="Pfam" id="PF02434">
    <property type="entry name" value="Fringe"/>
    <property type="match status" value="1"/>
</dbReference>
<comment type="subcellular location">
    <subcellularLocation>
        <location evidence="2">Membrane</location>
        <topology evidence="2">Single-pass type II membrane protein</topology>
    </subcellularLocation>
</comment>
<evidence type="ECO:0000256" key="4">
    <source>
        <dbReference type="ARBA" id="ARBA00006462"/>
    </source>
</evidence>
<organism evidence="26 27">
    <name type="scientific">Cercopithifilaria johnstoni</name>
    <dbReference type="NCBI Taxonomy" id="2874296"/>
    <lineage>
        <taxon>Eukaryota</taxon>
        <taxon>Metazoa</taxon>
        <taxon>Ecdysozoa</taxon>
        <taxon>Nematoda</taxon>
        <taxon>Chromadorea</taxon>
        <taxon>Rhabditida</taxon>
        <taxon>Spirurina</taxon>
        <taxon>Spiruromorpha</taxon>
        <taxon>Filarioidea</taxon>
        <taxon>Onchocercidae</taxon>
        <taxon>Cercopithifilaria</taxon>
    </lineage>
</organism>
<keyword evidence="7" id="KW-0328">Glycosyltransferase</keyword>
<keyword evidence="14 24" id="KW-0472">Membrane</keyword>
<dbReference type="EMBL" id="CAKAEH010000633">
    <property type="protein sequence ID" value="CAG9531517.1"/>
    <property type="molecule type" value="Genomic_DNA"/>
</dbReference>
<keyword evidence="9 24" id="KW-0812">Transmembrane</keyword>
<evidence type="ECO:0000256" key="15">
    <source>
        <dbReference type="ARBA" id="ARBA00023157"/>
    </source>
</evidence>
<accession>A0A8J2LWQ3</accession>